<dbReference type="Pfam" id="PF10040">
    <property type="entry name" value="CRISPR_Cas6"/>
    <property type="match status" value="1"/>
</dbReference>
<protein>
    <submittedName>
        <fullName evidence="7">Uncharacterized protein</fullName>
    </submittedName>
</protein>
<dbReference type="GO" id="GO:0016788">
    <property type="term" value="F:hydrolase activity, acting on ester bonds"/>
    <property type="evidence" value="ECO:0007669"/>
    <property type="project" value="InterPro"/>
</dbReference>
<evidence type="ECO:0000256" key="2">
    <source>
        <dbReference type="ARBA" id="ARBA00022759"/>
    </source>
</evidence>
<evidence type="ECO:0000256" key="1">
    <source>
        <dbReference type="ARBA" id="ARBA00022722"/>
    </source>
</evidence>
<dbReference type="CDD" id="cd21141">
    <property type="entry name" value="Cas6_III-like"/>
    <property type="match status" value="1"/>
</dbReference>
<reference evidence="7 8" key="1">
    <citation type="submission" date="2016-08" db="EMBL/GenBank/DDBJ databases">
        <title>Genome-based comparison of Moorella thermoacetic strains.</title>
        <authorList>
            <person name="Poehlein A."/>
            <person name="Bengelsdorf F.R."/>
            <person name="Esser C."/>
            <person name="Duerre P."/>
            <person name="Daniel R."/>
        </authorList>
    </citation>
    <scope>NUCLEOTIDE SEQUENCE [LARGE SCALE GENOMIC DNA]</scope>
    <source>
        <strain evidence="7 8">DSM 11768</strain>
    </source>
</reference>
<keyword evidence="3" id="KW-0378">Hydrolase</keyword>
<feature type="domain" description="CRISPR-associated protein Cas6-like N-terminal" evidence="6">
    <location>
        <begin position="1"/>
        <end position="146"/>
    </location>
</feature>
<organism evidence="7 8">
    <name type="scientific">Neomoorella thermoacetica</name>
    <name type="common">Clostridium thermoaceticum</name>
    <dbReference type="NCBI Taxonomy" id="1525"/>
    <lineage>
        <taxon>Bacteria</taxon>
        <taxon>Bacillati</taxon>
        <taxon>Bacillota</taxon>
        <taxon>Clostridia</taxon>
        <taxon>Neomoorellales</taxon>
        <taxon>Neomoorellaceae</taxon>
        <taxon>Neomoorella</taxon>
    </lineage>
</organism>
<dbReference type="Gene3D" id="3.30.70.1900">
    <property type="match status" value="1"/>
</dbReference>
<dbReference type="Gene3D" id="3.30.70.1890">
    <property type="match status" value="1"/>
</dbReference>
<keyword evidence="2" id="KW-0255">Endonuclease</keyword>
<dbReference type="NCBIfam" id="TIGR01877">
    <property type="entry name" value="cas_cas6"/>
    <property type="match status" value="1"/>
</dbReference>
<name>A0A1J5JE20_NEOTH</name>
<comment type="caution">
    <text evidence="7">The sequence shown here is derived from an EMBL/GenBank/DDBJ whole genome shotgun (WGS) entry which is preliminary data.</text>
</comment>
<dbReference type="InterPro" id="IPR045747">
    <property type="entry name" value="CRISPR-assoc_prot_Cas6_N_sf"/>
</dbReference>
<evidence type="ECO:0000256" key="3">
    <source>
        <dbReference type="ARBA" id="ARBA00022801"/>
    </source>
</evidence>
<dbReference type="GO" id="GO:0051607">
    <property type="term" value="P:defense response to virus"/>
    <property type="evidence" value="ECO:0007669"/>
    <property type="project" value="UniProtKB-KW"/>
</dbReference>
<dbReference type="AlphaFoldDB" id="A0A1J5JE20"/>
<keyword evidence="1" id="KW-0540">Nuclease</keyword>
<dbReference type="InterPro" id="IPR045648">
    <property type="entry name" value="CRISPR-assoc_Cas6-like_N"/>
</dbReference>
<evidence type="ECO:0000256" key="4">
    <source>
        <dbReference type="ARBA" id="ARBA00023118"/>
    </source>
</evidence>
<dbReference type="EMBL" id="MIHH01000027">
    <property type="protein sequence ID" value="OIQ07774.1"/>
    <property type="molecule type" value="Genomic_DNA"/>
</dbReference>
<evidence type="ECO:0000259" key="5">
    <source>
        <dbReference type="Pfam" id="PF10040"/>
    </source>
</evidence>
<sequence length="284" mass="32116">MLYSLVIYFSPLKDLKPRHDLGASLHAFFYNLLRSGDGQYATELHNKDVFKPFTVSPVEMMKRDYISGPGLTGMPAAFPRGSLCRIRFTLLQARPYFHLAQYFLNHGRPFSGPHLNGIPLEILEVRVVQTPEEPGAGYTEYRHLWEQAAAARRITMEFSSPTTFRQGDVNLPLPVPRLIFSSLAAKWRYFAPDYPLHPGLDEYVEKYVALAEFNIKSALLDYGRNRKYVGFKGRCSFIVSGGDEHQELAKQVNMLADYAFYAGVGQKTTMGMGQARRLKCTGGD</sequence>
<accession>A0A1J5JE20</accession>
<gene>
    <name evidence="7" type="ORF">MOOR_26130</name>
</gene>
<dbReference type="InterPro" id="IPR019267">
    <property type="entry name" value="CRISPR-assoc_Cas6_C"/>
</dbReference>
<dbReference type="InterPro" id="IPR010156">
    <property type="entry name" value="CRISPR-assoc_prot_Cas6"/>
</dbReference>
<keyword evidence="4" id="KW-0051">Antiviral defense</keyword>
<feature type="domain" description="CRISPR-associated protein Cas6 C-terminal" evidence="5">
    <location>
        <begin position="156"/>
        <end position="274"/>
    </location>
</feature>
<dbReference type="GO" id="GO:0004519">
    <property type="term" value="F:endonuclease activity"/>
    <property type="evidence" value="ECO:0007669"/>
    <property type="project" value="UniProtKB-KW"/>
</dbReference>
<evidence type="ECO:0000259" key="6">
    <source>
        <dbReference type="Pfam" id="PF19308"/>
    </source>
</evidence>
<evidence type="ECO:0000313" key="8">
    <source>
        <dbReference type="Proteomes" id="UP000182743"/>
    </source>
</evidence>
<dbReference type="Pfam" id="PF19308">
    <property type="entry name" value="CRISPR_Cas6_N"/>
    <property type="match status" value="1"/>
</dbReference>
<dbReference type="RefSeq" id="WP_071521543.1">
    <property type="nucleotide sequence ID" value="NZ_MIHH01000027.1"/>
</dbReference>
<proteinExistence type="predicted"/>
<dbReference type="Proteomes" id="UP000182743">
    <property type="component" value="Unassembled WGS sequence"/>
</dbReference>
<evidence type="ECO:0000313" key="7">
    <source>
        <dbReference type="EMBL" id="OIQ07774.1"/>
    </source>
</evidence>